<comment type="caution">
    <text evidence="3">The sequence shown here is derived from an EMBL/GenBank/DDBJ whole genome shotgun (WGS) entry which is preliminary data.</text>
</comment>
<sequence>MSSKERFALVTGCGKGGIGEALVKEYACRGLHAIATVLPTESSDHLNEPGITCFKLDLTVEQSILDLKQSIQELTGGRLDVLVNNAILVLPEDQLDAATETTSDTDVSKGYTMTAIDTEIVPVKRMFDVNLFGPMQMVHHFHDMLIRSRGAIVNIGSIGGVVPYLGTASLVEYAASGDVSAETGPPKIISGEIGTNILKNDVHRQLPEGSYYAPLAPEFKKHVQRVPETTNRFEYAANVAAESLKPSPAAWFWYGKTTSIIRFFDTFAWRTFWDWIFWRDFKLAKLKDAHSKRLEGEM</sequence>
<dbReference type="RefSeq" id="XP_066696616.1">
    <property type="nucleotide sequence ID" value="XM_066847125.1"/>
</dbReference>
<name>A0ABR1Q3R0_9PEZI</name>
<dbReference type="PANTHER" id="PTHR44169:SF3">
    <property type="entry name" value="SHORT-CHAIN DEHYDROGENASE SRDE"/>
    <property type="match status" value="1"/>
</dbReference>
<keyword evidence="2" id="KW-0560">Oxidoreductase</keyword>
<dbReference type="InterPro" id="IPR002347">
    <property type="entry name" value="SDR_fam"/>
</dbReference>
<dbReference type="SUPFAM" id="SSF51735">
    <property type="entry name" value="NAD(P)-binding Rossmann-fold domains"/>
    <property type="match status" value="1"/>
</dbReference>
<evidence type="ECO:0000256" key="2">
    <source>
        <dbReference type="ARBA" id="ARBA00023002"/>
    </source>
</evidence>
<keyword evidence="4" id="KW-1185">Reference proteome</keyword>
<dbReference type="PANTHER" id="PTHR44169">
    <property type="entry name" value="NADPH-DEPENDENT 1-ACYLDIHYDROXYACETONE PHOSPHATE REDUCTASE"/>
    <property type="match status" value="1"/>
</dbReference>
<protein>
    <submittedName>
        <fullName evidence="3">Uncharacterized protein</fullName>
    </submittedName>
</protein>
<proteinExistence type="inferred from homology"/>
<dbReference type="Gene3D" id="3.40.50.720">
    <property type="entry name" value="NAD(P)-binding Rossmann-like Domain"/>
    <property type="match status" value="1"/>
</dbReference>
<accession>A0ABR1Q3R0</accession>
<reference evidence="3 4" key="1">
    <citation type="submission" date="2023-01" db="EMBL/GenBank/DDBJ databases">
        <title>Analysis of 21 Apiospora genomes using comparative genomics revels a genus with tremendous synthesis potential of carbohydrate active enzymes and secondary metabolites.</title>
        <authorList>
            <person name="Sorensen T."/>
        </authorList>
    </citation>
    <scope>NUCLEOTIDE SEQUENCE [LARGE SCALE GENOMIC DNA]</scope>
    <source>
        <strain evidence="3 4">CBS 24483</strain>
    </source>
</reference>
<evidence type="ECO:0000256" key="1">
    <source>
        <dbReference type="ARBA" id="ARBA00006484"/>
    </source>
</evidence>
<dbReference type="PRINTS" id="PR00081">
    <property type="entry name" value="GDHRDH"/>
</dbReference>
<organism evidence="3 4">
    <name type="scientific">Apiospora aurea</name>
    <dbReference type="NCBI Taxonomy" id="335848"/>
    <lineage>
        <taxon>Eukaryota</taxon>
        <taxon>Fungi</taxon>
        <taxon>Dikarya</taxon>
        <taxon>Ascomycota</taxon>
        <taxon>Pezizomycotina</taxon>
        <taxon>Sordariomycetes</taxon>
        <taxon>Xylariomycetidae</taxon>
        <taxon>Amphisphaeriales</taxon>
        <taxon>Apiosporaceae</taxon>
        <taxon>Apiospora</taxon>
    </lineage>
</organism>
<evidence type="ECO:0000313" key="4">
    <source>
        <dbReference type="Proteomes" id="UP001391051"/>
    </source>
</evidence>
<dbReference type="GeneID" id="92080187"/>
<comment type="similarity">
    <text evidence="1">Belongs to the short-chain dehydrogenases/reductases (SDR) family.</text>
</comment>
<dbReference type="InterPro" id="IPR036291">
    <property type="entry name" value="NAD(P)-bd_dom_sf"/>
</dbReference>
<gene>
    <name evidence="3" type="ORF">PG986_010903</name>
</gene>
<dbReference type="Proteomes" id="UP001391051">
    <property type="component" value="Unassembled WGS sequence"/>
</dbReference>
<dbReference type="Pfam" id="PF00106">
    <property type="entry name" value="adh_short"/>
    <property type="match status" value="1"/>
</dbReference>
<dbReference type="EMBL" id="JAQQWE010000007">
    <property type="protein sequence ID" value="KAK7946582.1"/>
    <property type="molecule type" value="Genomic_DNA"/>
</dbReference>
<evidence type="ECO:0000313" key="3">
    <source>
        <dbReference type="EMBL" id="KAK7946582.1"/>
    </source>
</evidence>